<dbReference type="EMBL" id="RBDX01000003">
    <property type="protein sequence ID" value="RKN11447.1"/>
    <property type="molecule type" value="Genomic_DNA"/>
</dbReference>
<sequence>MDEELTALAAAGAVALVAAMATDLWQGTRNAFAALLNRRAGRRALAAVEAQLDNNAALVRDAEAPAEVRRALLAFWTLELEGLLRRDPACREPLDVLVREAREAARGPLAGGGEGHRAPARPHLEQTNTARDSGTVFAVQGGDQPIGGGGGGGGEADARR</sequence>
<gene>
    <name evidence="3" type="ORF">D7318_03900</name>
    <name evidence="2" type="ORF">D7319_05760</name>
</gene>
<evidence type="ECO:0000313" key="3">
    <source>
        <dbReference type="EMBL" id="RKN26533.1"/>
    </source>
</evidence>
<name>A0A3A9WZ24_9ACTN</name>
<keyword evidence="4" id="KW-1185">Reference proteome</keyword>
<feature type="compositionally biased region" description="Gly residues" evidence="1">
    <location>
        <begin position="144"/>
        <end position="160"/>
    </location>
</feature>
<dbReference type="OrthoDB" id="4245249at2"/>
<dbReference type="RefSeq" id="WP_120695414.1">
    <property type="nucleotide sequence ID" value="NZ_RBDX01000003.1"/>
</dbReference>
<feature type="region of interest" description="Disordered" evidence="1">
    <location>
        <begin position="107"/>
        <end position="160"/>
    </location>
</feature>
<protein>
    <submittedName>
        <fullName evidence="2">Uncharacterized protein</fullName>
    </submittedName>
</protein>
<dbReference type="Proteomes" id="UP000268652">
    <property type="component" value="Unassembled WGS sequence"/>
</dbReference>
<organism evidence="2 5">
    <name type="scientific">Streptomyces radicis</name>
    <dbReference type="NCBI Taxonomy" id="1750517"/>
    <lineage>
        <taxon>Bacteria</taxon>
        <taxon>Bacillati</taxon>
        <taxon>Actinomycetota</taxon>
        <taxon>Actinomycetes</taxon>
        <taxon>Kitasatosporales</taxon>
        <taxon>Streptomycetaceae</taxon>
        <taxon>Streptomyces</taxon>
    </lineage>
</organism>
<evidence type="ECO:0000256" key="1">
    <source>
        <dbReference type="SAM" id="MobiDB-lite"/>
    </source>
</evidence>
<comment type="caution">
    <text evidence="2">The sequence shown here is derived from an EMBL/GenBank/DDBJ whole genome shotgun (WGS) entry which is preliminary data.</text>
</comment>
<dbReference type="AlphaFoldDB" id="A0A3A9WZ24"/>
<evidence type="ECO:0000313" key="5">
    <source>
        <dbReference type="Proteomes" id="UP000275024"/>
    </source>
</evidence>
<proteinExistence type="predicted"/>
<evidence type="ECO:0000313" key="4">
    <source>
        <dbReference type="Proteomes" id="UP000268652"/>
    </source>
</evidence>
<evidence type="ECO:0000313" key="2">
    <source>
        <dbReference type="EMBL" id="RKN11447.1"/>
    </source>
</evidence>
<reference evidence="4 5" key="1">
    <citation type="submission" date="2018-09" db="EMBL/GenBank/DDBJ databases">
        <title>Streptomyces sp. nov. DS1-2, an endophytic actinomycete isolated from roots of Dendrobium scabrilingue.</title>
        <authorList>
            <person name="Kuncharoen N."/>
            <person name="Kudo T."/>
            <person name="Ohkuma M."/>
            <person name="Yuki M."/>
            <person name="Tanasupawat S."/>
        </authorList>
    </citation>
    <scope>NUCLEOTIDE SEQUENCE [LARGE SCALE GENOMIC DNA]</scope>
    <source>
        <strain evidence="2 5">AZ1-7</strain>
        <strain evidence="3 4">DS1-2</strain>
    </source>
</reference>
<dbReference type="EMBL" id="RBDY01000002">
    <property type="protein sequence ID" value="RKN26533.1"/>
    <property type="molecule type" value="Genomic_DNA"/>
</dbReference>
<accession>A0A3A9WZ24</accession>
<dbReference type="Proteomes" id="UP000275024">
    <property type="component" value="Unassembled WGS sequence"/>
</dbReference>